<dbReference type="EC" id="4.2.1.47" evidence="4"/>
<dbReference type="PANTHER" id="PTHR43715">
    <property type="entry name" value="GDP-MANNOSE 4,6-DEHYDRATASE"/>
    <property type="match status" value="1"/>
</dbReference>
<evidence type="ECO:0000256" key="4">
    <source>
        <dbReference type="ARBA" id="ARBA00011989"/>
    </source>
</evidence>
<comment type="catalytic activity">
    <reaction evidence="1">
        <text>GDP-alpha-D-mannose = GDP-4-dehydro-alpha-D-rhamnose + H2O</text>
        <dbReference type="Rhea" id="RHEA:23820"/>
        <dbReference type="ChEBI" id="CHEBI:15377"/>
        <dbReference type="ChEBI" id="CHEBI:57527"/>
        <dbReference type="ChEBI" id="CHEBI:57964"/>
        <dbReference type="EC" id="4.2.1.47"/>
    </reaction>
</comment>
<dbReference type="SUPFAM" id="SSF51735">
    <property type="entry name" value="NAD(P)-binding Rossmann-fold domains"/>
    <property type="match status" value="1"/>
</dbReference>
<dbReference type="InterPro" id="IPR036291">
    <property type="entry name" value="NAD(P)-bd_dom_sf"/>
</dbReference>
<dbReference type="FunFam" id="3.40.50.720:FF:000924">
    <property type="entry name" value="GDP-mannose 4,6 dehydratase"/>
    <property type="match status" value="1"/>
</dbReference>
<evidence type="ECO:0000256" key="3">
    <source>
        <dbReference type="ARBA" id="ARBA00009263"/>
    </source>
</evidence>
<organism evidence="8">
    <name type="scientific">Rhodanobacter sp. FW102-FHT14D07</name>
    <dbReference type="NCBI Taxonomy" id="3351462"/>
    <lineage>
        <taxon>Bacteria</taxon>
        <taxon>Pseudomonadati</taxon>
        <taxon>Pseudomonadota</taxon>
        <taxon>Gammaproteobacteria</taxon>
        <taxon>Lysobacterales</taxon>
        <taxon>Rhodanobacteraceae</taxon>
        <taxon>Rhodanobacter</taxon>
    </lineage>
</organism>
<evidence type="ECO:0000256" key="1">
    <source>
        <dbReference type="ARBA" id="ARBA00000188"/>
    </source>
</evidence>
<evidence type="ECO:0000259" key="7">
    <source>
        <dbReference type="Pfam" id="PF16363"/>
    </source>
</evidence>
<dbReference type="EMBL" id="CP170721">
    <property type="protein sequence ID" value="XIA17139.1"/>
    <property type="molecule type" value="Genomic_DNA"/>
</dbReference>
<evidence type="ECO:0000256" key="6">
    <source>
        <dbReference type="ARBA" id="ARBA00059383"/>
    </source>
</evidence>
<keyword evidence="5 8" id="KW-0456">Lyase</keyword>
<dbReference type="Gene3D" id="3.90.25.10">
    <property type="entry name" value="UDP-galactose 4-epimerase, domain 1"/>
    <property type="match status" value="1"/>
</dbReference>
<dbReference type="InterPro" id="IPR016040">
    <property type="entry name" value="NAD(P)-bd_dom"/>
</dbReference>
<evidence type="ECO:0000313" key="8">
    <source>
        <dbReference type="EMBL" id="XIA17139.1"/>
    </source>
</evidence>
<dbReference type="PANTHER" id="PTHR43715:SF1">
    <property type="entry name" value="GDP-MANNOSE 4,6 DEHYDRATASE"/>
    <property type="match status" value="1"/>
</dbReference>
<dbReference type="GO" id="GO:0008446">
    <property type="term" value="F:GDP-mannose 4,6-dehydratase activity"/>
    <property type="evidence" value="ECO:0007669"/>
    <property type="project" value="UniProtKB-EC"/>
</dbReference>
<reference evidence="8" key="1">
    <citation type="submission" date="2024-10" db="EMBL/GenBank/DDBJ databases">
        <authorList>
            <person name="Lesea H.P."/>
            <person name="Kuehl J.V."/>
            <person name="Chandonia J.-M."/>
        </authorList>
    </citation>
    <scope>NUCLEOTIDE SEQUENCE</scope>
    <source>
        <strain evidence="8">FW102-FHT14D07</strain>
    </source>
</reference>
<accession>A0AB74UPH1</accession>
<dbReference type="InterPro" id="IPR006368">
    <property type="entry name" value="GDP_Man_deHydtase"/>
</dbReference>
<dbReference type="RefSeq" id="WP_395117110.1">
    <property type="nucleotide sequence ID" value="NZ_CP170721.1"/>
</dbReference>
<comment type="cofactor">
    <cofactor evidence="2">
        <name>NADP(+)</name>
        <dbReference type="ChEBI" id="CHEBI:58349"/>
    </cofactor>
</comment>
<evidence type="ECO:0000256" key="5">
    <source>
        <dbReference type="ARBA" id="ARBA00023239"/>
    </source>
</evidence>
<evidence type="ECO:0000256" key="2">
    <source>
        <dbReference type="ARBA" id="ARBA00001937"/>
    </source>
</evidence>
<protein>
    <recommendedName>
        <fullName evidence="4">GDP-mannose 4,6-dehydratase</fullName>
        <ecNumber evidence="4">4.2.1.47</ecNumber>
    </recommendedName>
</protein>
<name>A0AB74UPH1_9GAMM</name>
<dbReference type="CDD" id="cd05260">
    <property type="entry name" value="GDP_MD_SDR_e"/>
    <property type="match status" value="1"/>
</dbReference>
<sequence length="319" mass="34510">MSTAFITGITGQDGSYLAADLLDGGHRVIGLLRTGRAPGVMLGGVEYAEWDFTDIGALTALLHKFRPGEFYNLAALSSGAGMYDDPVAIGELNGMAVARMLSAILDADASIRFCQASSSEMFGDPVSSPQNESTPFRPCSPYGAAKLFAHTVVGAYRMRHGVFACSAILYNHESPLRGRAFVTRKIVDAVARIRAGLVDELKLGDLEAQRDWGYAPDYVRALRLMLAHGEPDDYVVATGQLHSVREFCELAFAHAGLDYRDWVRENEADVRPDRRGQVVGDATKAKQILGWCPSTDFGTLVRLMVDASIASLANKDSVS</sequence>
<dbReference type="GO" id="GO:0042351">
    <property type="term" value="P:'de novo' GDP-L-fucose biosynthetic process"/>
    <property type="evidence" value="ECO:0007669"/>
    <property type="project" value="TreeGrafter"/>
</dbReference>
<feature type="domain" description="NAD(P)-binding" evidence="7">
    <location>
        <begin position="5"/>
        <end position="304"/>
    </location>
</feature>
<comment type="similarity">
    <text evidence="3">Belongs to the NAD(P)-dependent epimerase/dehydratase family. GDP-mannose 4,6-dehydratase subfamily.</text>
</comment>
<comment type="function">
    <text evidence="6">Catalyzes the conversion of GDP-D-mannose to GDP-4-dehydro-6-deoxy-D-mannose.</text>
</comment>
<dbReference type="Gene3D" id="3.40.50.720">
    <property type="entry name" value="NAD(P)-binding Rossmann-like Domain"/>
    <property type="match status" value="1"/>
</dbReference>
<dbReference type="Pfam" id="PF16363">
    <property type="entry name" value="GDP_Man_Dehyd"/>
    <property type="match status" value="1"/>
</dbReference>
<proteinExistence type="inferred from homology"/>
<gene>
    <name evidence="8" type="ORF">ACFYG5_11225</name>
</gene>
<dbReference type="AlphaFoldDB" id="A0AB74UPH1"/>